<sequence>MTTAMIAEIDVEAPIAEVYRQWTRVETFPEYLEAVRSVRRIDDVRSRWSVSIGGVVEEFYADVVDQVAEEHISWQSTDGVLHDGRVDFEPTEDGTHVRLRMAWESDGAGGRMDSAQAEHDLARFKELIEARASSVGGAPTRHDPR</sequence>
<proteinExistence type="predicted"/>
<reference evidence="2 3" key="1">
    <citation type="submission" date="2023-02" db="EMBL/GenBank/DDBJ databases">
        <title>Microbacterium betulae sp. nov., isolated from birch wood.</title>
        <authorList>
            <person name="Pasciak M."/>
            <person name="Pawlik K.J."/>
            <person name="Martynowski D."/>
            <person name="Laczmanski L."/>
            <person name="Ciekot J."/>
            <person name="Szponar B."/>
            <person name="Wojcik-Fatla A."/>
            <person name="Mackiewicz B."/>
            <person name="Farian E."/>
            <person name="Cholewa G."/>
            <person name="Cholewa A."/>
            <person name="Dutkiewicz J."/>
        </authorList>
    </citation>
    <scope>NUCLEOTIDE SEQUENCE [LARGE SCALE GENOMIC DNA]</scope>
    <source>
        <strain evidence="2 3">AB</strain>
    </source>
</reference>
<dbReference type="Proteomes" id="UP001305498">
    <property type="component" value="Chromosome"/>
</dbReference>
<dbReference type="InterPro" id="IPR023393">
    <property type="entry name" value="START-like_dom_sf"/>
</dbReference>
<name>A0AA97FJ27_9MICO</name>
<organism evidence="2 3">
    <name type="scientific">Microbacterium betulae</name>
    <dbReference type="NCBI Taxonomy" id="2981139"/>
    <lineage>
        <taxon>Bacteria</taxon>
        <taxon>Bacillati</taxon>
        <taxon>Actinomycetota</taxon>
        <taxon>Actinomycetes</taxon>
        <taxon>Micrococcales</taxon>
        <taxon>Microbacteriaceae</taxon>
        <taxon>Microbacterium</taxon>
    </lineage>
</organism>
<evidence type="ECO:0000313" key="3">
    <source>
        <dbReference type="Proteomes" id="UP001305498"/>
    </source>
</evidence>
<protein>
    <submittedName>
        <fullName evidence="2">SRPBCC family protein</fullName>
    </submittedName>
</protein>
<dbReference type="PANTHER" id="PTHR33824:SF7">
    <property type="entry name" value="POLYKETIDE CYCLASE_DEHYDRASE AND LIPID TRANSPORT SUPERFAMILY PROTEIN"/>
    <property type="match status" value="1"/>
</dbReference>
<dbReference type="Pfam" id="PF03364">
    <property type="entry name" value="Polyketide_cyc"/>
    <property type="match status" value="1"/>
</dbReference>
<dbReference type="InterPro" id="IPR047137">
    <property type="entry name" value="ORF3"/>
</dbReference>
<accession>A0AA97FJ27</accession>
<dbReference type="PANTHER" id="PTHR33824">
    <property type="entry name" value="POLYKETIDE CYCLASE/DEHYDRASE AND LIPID TRANSPORT SUPERFAMILY PROTEIN"/>
    <property type="match status" value="1"/>
</dbReference>
<dbReference type="CDD" id="cd07817">
    <property type="entry name" value="SRPBCC_8"/>
    <property type="match status" value="1"/>
</dbReference>
<dbReference type="SUPFAM" id="SSF55961">
    <property type="entry name" value="Bet v1-like"/>
    <property type="match status" value="1"/>
</dbReference>
<feature type="domain" description="Coenzyme Q-binding protein COQ10 START" evidence="1">
    <location>
        <begin position="11"/>
        <end position="104"/>
    </location>
</feature>
<dbReference type="KEGG" id="mbet:N8K70_13845"/>
<dbReference type="EMBL" id="CP118157">
    <property type="protein sequence ID" value="WOF22462.1"/>
    <property type="molecule type" value="Genomic_DNA"/>
</dbReference>
<gene>
    <name evidence="2" type="ORF">N8K70_13845</name>
</gene>
<evidence type="ECO:0000313" key="2">
    <source>
        <dbReference type="EMBL" id="WOF22462.1"/>
    </source>
</evidence>
<evidence type="ECO:0000259" key="1">
    <source>
        <dbReference type="Pfam" id="PF03364"/>
    </source>
</evidence>
<dbReference type="RefSeq" id="WP_317138933.1">
    <property type="nucleotide sequence ID" value="NZ_CP118157.1"/>
</dbReference>
<keyword evidence="3" id="KW-1185">Reference proteome</keyword>
<dbReference type="AlphaFoldDB" id="A0AA97FJ27"/>
<dbReference type="Gene3D" id="3.30.530.20">
    <property type="match status" value="1"/>
</dbReference>
<dbReference type="InterPro" id="IPR005031">
    <property type="entry name" value="COQ10_START"/>
</dbReference>